<protein>
    <recommendedName>
        <fullName evidence="5">LPXTG-motif cell wall anchor domain protein</fullName>
    </recommendedName>
</protein>
<keyword evidence="1" id="KW-0175">Coiled coil</keyword>
<dbReference type="RefSeq" id="WP_006526587.1">
    <property type="nucleotide sequence ID" value="NZ_GL637669.1"/>
</dbReference>
<gene>
    <name evidence="3" type="ORF">HMPREF9430_01783</name>
</gene>
<comment type="caution">
    <text evidence="3">The sequence shown here is derived from an EMBL/GenBank/DDBJ whole genome shotgun (WGS) entry which is preliminary data.</text>
</comment>
<dbReference type="HOGENOM" id="CLU_902839_0_0_9"/>
<dbReference type="Proteomes" id="UP000004097">
    <property type="component" value="Unassembled WGS sequence"/>
</dbReference>
<feature type="coiled-coil region" evidence="1">
    <location>
        <begin position="75"/>
        <end position="125"/>
    </location>
</feature>
<keyword evidence="2" id="KW-0732">Signal</keyword>
<evidence type="ECO:0000256" key="2">
    <source>
        <dbReference type="SAM" id="SignalP"/>
    </source>
</evidence>
<evidence type="ECO:0000256" key="1">
    <source>
        <dbReference type="SAM" id="Coils"/>
    </source>
</evidence>
<sequence>MNKLLKSLLAAVVITAISVKTVNVYAEEPEDSRRQEPTYSSEVQAEIDALVEQINEISKIAHENYVTYRATEESLQQALIQLTTAETALNEAREANNYSHNADLKSMVEEEHRKNEKALEEAIAENLDESVIQERQDAVEHSAAELERFNTERTEAELATAEENYVTAKSEYDSILSSYEELKQKEDYYNQIQCDLALQILALQGIDGRTGTMSEEIYEKFYGKKNETTTETVEPTEPEVESVVEEMHEEKIEEEVFPIQFAVPMVEHNLEMAEIQESTNHPVTPIDLSALSFAVLVGVGIYMARKKH</sequence>
<dbReference type="EMBL" id="AECQ01000036">
    <property type="protein sequence ID" value="EFW23658.1"/>
    <property type="molecule type" value="Genomic_DNA"/>
</dbReference>
<keyword evidence="4" id="KW-1185">Reference proteome</keyword>
<reference evidence="3 4" key="1">
    <citation type="submission" date="2010-08" db="EMBL/GenBank/DDBJ databases">
        <authorList>
            <person name="Weinstock G."/>
            <person name="Sodergren E."/>
            <person name="Clifton S."/>
            <person name="Fulton L."/>
            <person name="Fulton B."/>
            <person name="Courtney L."/>
            <person name="Fronick C."/>
            <person name="Harrison M."/>
            <person name="Strong C."/>
            <person name="Farmer C."/>
            <person name="Delahaunty K."/>
            <person name="Markovic C."/>
            <person name="Hall O."/>
            <person name="Minx P."/>
            <person name="Tomlinson C."/>
            <person name="Mitreva M."/>
            <person name="Hou S."/>
            <person name="Chen J."/>
            <person name="Wollam A."/>
            <person name="Pepin K.H."/>
            <person name="Johnson M."/>
            <person name="Bhonagiri V."/>
            <person name="Zhang X."/>
            <person name="Suruliraj S."/>
            <person name="Warren W."/>
            <person name="Chinwalla A."/>
            <person name="Mardis E.R."/>
            <person name="Wilson R.K."/>
        </authorList>
    </citation>
    <scope>NUCLEOTIDE SEQUENCE [LARGE SCALE GENOMIC DNA]</scope>
    <source>
        <strain evidence="3 4">F0204</strain>
    </source>
</reference>
<feature type="chain" id="PRO_5003222044" description="LPXTG-motif cell wall anchor domain protein" evidence="2">
    <location>
        <begin position="27"/>
        <end position="308"/>
    </location>
</feature>
<evidence type="ECO:0000313" key="3">
    <source>
        <dbReference type="EMBL" id="EFW23658.1"/>
    </source>
</evidence>
<name>E7MQE9_9FIRM</name>
<evidence type="ECO:0000313" key="4">
    <source>
        <dbReference type="Proteomes" id="UP000004097"/>
    </source>
</evidence>
<proteinExistence type="predicted"/>
<accession>E7MQE9</accession>
<feature type="signal peptide" evidence="2">
    <location>
        <begin position="1"/>
        <end position="26"/>
    </location>
</feature>
<dbReference type="AlphaFoldDB" id="E7MQE9"/>
<organism evidence="3 4">
    <name type="scientific">Solobacterium moorei F0204</name>
    <dbReference type="NCBI Taxonomy" id="706433"/>
    <lineage>
        <taxon>Bacteria</taxon>
        <taxon>Bacillati</taxon>
        <taxon>Bacillota</taxon>
        <taxon>Erysipelotrichia</taxon>
        <taxon>Erysipelotrichales</taxon>
        <taxon>Erysipelotrichaceae</taxon>
        <taxon>Solobacterium</taxon>
    </lineage>
</organism>
<evidence type="ECO:0008006" key="5">
    <source>
        <dbReference type="Google" id="ProtNLM"/>
    </source>
</evidence>